<dbReference type="PANTHER" id="PTHR31672">
    <property type="entry name" value="BNACNNG10540D PROTEIN"/>
    <property type="match status" value="1"/>
</dbReference>
<dbReference type="Pfam" id="PF08268">
    <property type="entry name" value="FBA_3"/>
    <property type="match status" value="1"/>
</dbReference>
<gene>
    <name evidence="2" type="ORF">CASFOL_031174</name>
</gene>
<evidence type="ECO:0000313" key="3">
    <source>
        <dbReference type="Proteomes" id="UP001632038"/>
    </source>
</evidence>
<sequence>MNSVSTLNTIEEENKSKMVDKRKCSYMAARTRPIYFRRCKRTMSKTIKIESLPDEIILEILVRVPAEDIYNSVKLVCRKWYKMIHTRNFIYTHLHQQPHVLLAQYLGNRFLISRGKKDLIETSELNCYLKHEVMSSCNGLVLETKDNTTIDLYITNPATKQRFALPPFMTNGAPFSYAIAYVAASMEYKVVRTVITGLDVFKAGEYKRDDCVVVLTVGVDKDWTRRVSIQHLCSKARNLLFRQKPLTTDGFVHWVRDAYSEYVLTLNLETEIITPFLVPTFLPRHEGYTDLMYRYLPMGKYLSLLVDVTRFSWEVWKMKPESGEWTKMCNIDLEPEFACTSYCVLTPHGWLKFGEELIFSVRRGNGNGNGHAKRCYAEICIAYNVRTRKYEPFELTPNLNSFLVHRNSLVWLDGC</sequence>
<feature type="domain" description="F-box" evidence="1">
    <location>
        <begin position="46"/>
        <end position="94"/>
    </location>
</feature>
<accession>A0ABD3C5V7</accession>
<dbReference type="Pfam" id="PF12937">
    <property type="entry name" value="F-box-like"/>
    <property type="match status" value="1"/>
</dbReference>
<keyword evidence="3" id="KW-1185">Reference proteome</keyword>
<dbReference type="InterPro" id="IPR050796">
    <property type="entry name" value="SCF_F-box_component"/>
</dbReference>
<dbReference type="PANTHER" id="PTHR31672:SF11">
    <property type="entry name" value="F-BOX PROTEIN CPR1-LIKE ISOFORM X2"/>
    <property type="match status" value="1"/>
</dbReference>
<proteinExistence type="predicted"/>
<dbReference type="Proteomes" id="UP001632038">
    <property type="component" value="Unassembled WGS sequence"/>
</dbReference>
<dbReference type="SMART" id="SM00256">
    <property type="entry name" value="FBOX"/>
    <property type="match status" value="1"/>
</dbReference>
<dbReference type="InterPro" id="IPR001810">
    <property type="entry name" value="F-box_dom"/>
</dbReference>
<dbReference type="InterPro" id="IPR036047">
    <property type="entry name" value="F-box-like_dom_sf"/>
</dbReference>
<organism evidence="2 3">
    <name type="scientific">Castilleja foliolosa</name>
    <dbReference type="NCBI Taxonomy" id="1961234"/>
    <lineage>
        <taxon>Eukaryota</taxon>
        <taxon>Viridiplantae</taxon>
        <taxon>Streptophyta</taxon>
        <taxon>Embryophyta</taxon>
        <taxon>Tracheophyta</taxon>
        <taxon>Spermatophyta</taxon>
        <taxon>Magnoliopsida</taxon>
        <taxon>eudicotyledons</taxon>
        <taxon>Gunneridae</taxon>
        <taxon>Pentapetalae</taxon>
        <taxon>asterids</taxon>
        <taxon>lamiids</taxon>
        <taxon>Lamiales</taxon>
        <taxon>Orobanchaceae</taxon>
        <taxon>Pedicularideae</taxon>
        <taxon>Castillejinae</taxon>
        <taxon>Castilleja</taxon>
    </lineage>
</organism>
<dbReference type="EMBL" id="JAVIJP010000053">
    <property type="protein sequence ID" value="KAL3624506.1"/>
    <property type="molecule type" value="Genomic_DNA"/>
</dbReference>
<dbReference type="Gene3D" id="1.20.1280.50">
    <property type="match status" value="1"/>
</dbReference>
<comment type="caution">
    <text evidence="2">The sequence shown here is derived from an EMBL/GenBank/DDBJ whole genome shotgun (WGS) entry which is preliminary data.</text>
</comment>
<dbReference type="InterPro" id="IPR013187">
    <property type="entry name" value="F-box-assoc_dom_typ3"/>
</dbReference>
<protein>
    <recommendedName>
        <fullName evidence="1">F-box domain-containing protein</fullName>
    </recommendedName>
</protein>
<evidence type="ECO:0000259" key="1">
    <source>
        <dbReference type="PROSITE" id="PS50181"/>
    </source>
</evidence>
<dbReference type="SUPFAM" id="SSF81383">
    <property type="entry name" value="F-box domain"/>
    <property type="match status" value="1"/>
</dbReference>
<evidence type="ECO:0000313" key="2">
    <source>
        <dbReference type="EMBL" id="KAL3624506.1"/>
    </source>
</evidence>
<name>A0ABD3C5V7_9LAMI</name>
<dbReference type="AlphaFoldDB" id="A0ABD3C5V7"/>
<reference evidence="3" key="1">
    <citation type="journal article" date="2024" name="IScience">
        <title>Strigolactones Initiate the Formation of Haustorium-like Structures in Castilleja.</title>
        <authorList>
            <person name="Buerger M."/>
            <person name="Peterson D."/>
            <person name="Chory J."/>
        </authorList>
    </citation>
    <scope>NUCLEOTIDE SEQUENCE [LARGE SCALE GENOMIC DNA]</scope>
</reference>
<dbReference type="PROSITE" id="PS50181">
    <property type="entry name" value="FBOX"/>
    <property type="match status" value="1"/>
</dbReference>